<name>A0A1M5NVX2_9GAMM</name>
<protein>
    <submittedName>
        <fullName evidence="1">Uncharacterized protein</fullName>
    </submittedName>
</protein>
<gene>
    <name evidence="1" type="ORF">SAMN02744645_1820</name>
</gene>
<sequence>MPPILSLRHYNHNQIIHRLPHNFRQPAPLEARP</sequence>
<dbReference type="AlphaFoldDB" id="A0A1M5NVX2"/>
<dbReference type="EMBL" id="FQXA01000003">
    <property type="protein sequence ID" value="SHG93329.1"/>
    <property type="molecule type" value="Genomic_DNA"/>
</dbReference>
<dbReference type="Proteomes" id="UP000184000">
    <property type="component" value="Unassembled WGS sequence"/>
</dbReference>
<evidence type="ECO:0000313" key="1">
    <source>
        <dbReference type="EMBL" id="SHG93329.1"/>
    </source>
</evidence>
<evidence type="ECO:0000313" key="2">
    <source>
        <dbReference type="Proteomes" id="UP000184000"/>
    </source>
</evidence>
<accession>A0A1M5NVX2</accession>
<reference evidence="1 2" key="1">
    <citation type="submission" date="2016-11" db="EMBL/GenBank/DDBJ databases">
        <authorList>
            <person name="Jaros S."/>
            <person name="Januszkiewicz K."/>
            <person name="Wedrychowicz H."/>
        </authorList>
    </citation>
    <scope>NUCLEOTIDE SEQUENCE [LARGE SCALE GENOMIC DNA]</scope>
    <source>
        <strain evidence="1 2">DSM 18231</strain>
    </source>
</reference>
<organism evidence="1 2">
    <name type="scientific">Stutzerimonas xanthomarina DSM 18231</name>
    <dbReference type="NCBI Taxonomy" id="1403346"/>
    <lineage>
        <taxon>Bacteria</taxon>
        <taxon>Pseudomonadati</taxon>
        <taxon>Pseudomonadota</taxon>
        <taxon>Gammaproteobacteria</taxon>
        <taxon>Pseudomonadales</taxon>
        <taxon>Pseudomonadaceae</taxon>
        <taxon>Stutzerimonas</taxon>
    </lineage>
</organism>
<proteinExistence type="predicted"/>